<gene>
    <name evidence="2" type="ORF">APUU_22084A</name>
</gene>
<dbReference type="Proteomes" id="UP000654913">
    <property type="component" value="Chromosome 2"/>
</dbReference>
<evidence type="ECO:0000313" key="2">
    <source>
        <dbReference type="EMBL" id="BCS21652.1"/>
    </source>
</evidence>
<sequence>MVLHLIWKHLINEREDENNKERQNYTDSLYCILDFLDDDDLLVLMEAFPTMAGLVYWSYGAKYLWKDAIQPRRDEAQTIYWHQLHEALRRQKKGHEKAIMLRRQARGVEAWSKVPEWRHTERVINRRLLAAKIFELERQLECVEDLQTLHARALRPVPGESAARWWNRRFAAQIQADIKTAIAAAKEEDDDEAAEINPNNPPPPPQLASFVDNAVPVPDETVEENCKEVKFKPIERMIALDYHLALRALRRLGLFDPHGYTHDGATYLAEAIICQGQSCIMLIMSGYAAVEIRKLPSVPDVSPSQFGIRSHISLLITEKVSHGLGLALDILLEDNPQLNAHTLLLPNQKRRICCFATGRLAELLASTGLDLAQTTWLTRNSTPWHMAAHNPNKSFYDFLHQHIPDTIDQINDEGELPITIAQEIHEMERVQWLIDRGAAFYPAAQRMLSKLCSPADPWFLFYFQAVGAGLSNDPWINDVVEGLQTQISEQGPGEKGELIERAKTLITKLRAGNGIAEASLGTVNDRNETALQAATRYGLKQILRLLQPPASSRYNLRKRVKRDHHK</sequence>
<dbReference type="SUPFAM" id="SSF48403">
    <property type="entry name" value="Ankyrin repeat"/>
    <property type="match status" value="1"/>
</dbReference>
<accession>A0A7R7XHI9</accession>
<protein>
    <recommendedName>
        <fullName evidence="4">Ankyrin repeat-containing domain protein</fullName>
    </recommendedName>
</protein>
<reference evidence="2" key="2">
    <citation type="submission" date="2021-02" db="EMBL/GenBank/DDBJ databases">
        <title>Aspergillus puulaauensis MK2 genome sequence.</title>
        <authorList>
            <person name="Futagami T."/>
            <person name="Mori K."/>
            <person name="Kadooka C."/>
            <person name="Tanaka T."/>
        </authorList>
    </citation>
    <scope>NUCLEOTIDE SEQUENCE</scope>
    <source>
        <strain evidence="2">MK2</strain>
    </source>
</reference>
<reference evidence="2" key="1">
    <citation type="submission" date="2021-01" db="EMBL/GenBank/DDBJ databases">
        <authorList>
            <consortium name="Aspergillus puulaauensis MK2 genome sequencing consortium"/>
            <person name="Kazuki M."/>
            <person name="Futagami T."/>
        </authorList>
    </citation>
    <scope>NUCLEOTIDE SEQUENCE</scope>
    <source>
        <strain evidence="2">MK2</strain>
    </source>
</reference>
<keyword evidence="3" id="KW-1185">Reference proteome</keyword>
<evidence type="ECO:0000256" key="1">
    <source>
        <dbReference type="SAM" id="MobiDB-lite"/>
    </source>
</evidence>
<dbReference type="KEGG" id="apuu:APUU_22084A"/>
<dbReference type="Gene3D" id="1.25.40.20">
    <property type="entry name" value="Ankyrin repeat-containing domain"/>
    <property type="match status" value="1"/>
</dbReference>
<evidence type="ECO:0000313" key="3">
    <source>
        <dbReference type="Proteomes" id="UP000654913"/>
    </source>
</evidence>
<dbReference type="AlphaFoldDB" id="A0A7R7XHI9"/>
<organism evidence="2 3">
    <name type="scientific">Aspergillus puulaauensis</name>
    <dbReference type="NCBI Taxonomy" id="1220207"/>
    <lineage>
        <taxon>Eukaryota</taxon>
        <taxon>Fungi</taxon>
        <taxon>Dikarya</taxon>
        <taxon>Ascomycota</taxon>
        <taxon>Pezizomycotina</taxon>
        <taxon>Eurotiomycetes</taxon>
        <taxon>Eurotiomycetidae</taxon>
        <taxon>Eurotiales</taxon>
        <taxon>Aspergillaceae</taxon>
        <taxon>Aspergillus</taxon>
    </lineage>
</organism>
<dbReference type="GeneID" id="64971657"/>
<name>A0A7R7XHI9_9EURO</name>
<feature type="region of interest" description="Disordered" evidence="1">
    <location>
        <begin position="187"/>
        <end position="207"/>
    </location>
</feature>
<dbReference type="EMBL" id="AP024444">
    <property type="protein sequence ID" value="BCS21652.1"/>
    <property type="molecule type" value="Genomic_DNA"/>
</dbReference>
<dbReference type="OrthoDB" id="4508309at2759"/>
<proteinExistence type="predicted"/>
<dbReference type="InterPro" id="IPR036770">
    <property type="entry name" value="Ankyrin_rpt-contain_sf"/>
</dbReference>
<evidence type="ECO:0008006" key="4">
    <source>
        <dbReference type="Google" id="ProtNLM"/>
    </source>
</evidence>
<dbReference type="RefSeq" id="XP_041553846.1">
    <property type="nucleotide sequence ID" value="XM_041700908.1"/>
</dbReference>